<keyword evidence="5" id="KW-1185">Reference proteome</keyword>
<proteinExistence type="predicted"/>
<dbReference type="PANTHER" id="PTHR32114:SF2">
    <property type="entry name" value="ABC TRANSPORTER ABCH.3"/>
    <property type="match status" value="1"/>
</dbReference>
<sequence length="352" mass="37259">MTRSSTTQPPTPQPHILQAITLQGFKSFADRTRLEFGPGVSAVIGPNGSGKSNVVEAIRWATHGARARELRAGRGSELIFHGSGGKAPLGLAEVGLELHTPEGRVNLLRRVYRDGTGEQDLQGRPVRARDIQAALRGTGLGPGGLAVIGQGEVSGVVQAEGRTLLGYVQEAAGLSRAVAARQETEGRLREADTHLERLGLLLNERETALERLSRAAEDARIHRALSLRVLTLEDALKRERQDGLRREIAQASAEAAAAEARSTALAAEVQTAATAVENAREAAQTARARRDAFAGALDALRAARDAHAQAERYRAHLQSEAEVLTAERTSLPTTPPAEPAPDLAALTGTAAA</sequence>
<name>A0ABV6B571_9DEIO</name>
<protein>
    <submittedName>
        <fullName evidence="4">AAA family ATPase</fullName>
    </submittedName>
</protein>
<keyword evidence="1" id="KW-0175">Coiled coil</keyword>
<dbReference type="InterPro" id="IPR003395">
    <property type="entry name" value="RecF/RecN/SMC_N"/>
</dbReference>
<evidence type="ECO:0000259" key="3">
    <source>
        <dbReference type="Pfam" id="PF02463"/>
    </source>
</evidence>
<evidence type="ECO:0000256" key="1">
    <source>
        <dbReference type="SAM" id="Coils"/>
    </source>
</evidence>
<evidence type="ECO:0000313" key="4">
    <source>
        <dbReference type="EMBL" id="MFB9994905.1"/>
    </source>
</evidence>
<dbReference type="InterPro" id="IPR027417">
    <property type="entry name" value="P-loop_NTPase"/>
</dbReference>
<evidence type="ECO:0000313" key="5">
    <source>
        <dbReference type="Proteomes" id="UP001589733"/>
    </source>
</evidence>
<feature type="coiled-coil region" evidence="1">
    <location>
        <begin position="241"/>
        <end position="268"/>
    </location>
</feature>
<dbReference type="SUPFAM" id="SSF52540">
    <property type="entry name" value="P-loop containing nucleoside triphosphate hydrolases"/>
    <property type="match status" value="1"/>
</dbReference>
<dbReference type="PANTHER" id="PTHR32114">
    <property type="entry name" value="ABC TRANSPORTER ABCH.3"/>
    <property type="match status" value="1"/>
</dbReference>
<reference evidence="4 5" key="1">
    <citation type="submission" date="2024-09" db="EMBL/GenBank/DDBJ databases">
        <authorList>
            <person name="Sun Q."/>
            <person name="Mori K."/>
        </authorList>
    </citation>
    <scope>NUCLEOTIDE SEQUENCE [LARGE SCALE GENOMIC DNA]</scope>
    <source>
        <strain evidence="4 5">JCM 13503</strain>
    </source>
</reference>
<feature type="compositionally biased region" description="Low complexity" evidence="2">
    <location>
        <begin position="340"/>
        <end position="352"/>
    </location>
</feature>
<dbReference type="RefSeq" id="WP_380016310.1">
    <property type="nucleotide sequence ID" value="NZ_JBHLYR010000067.1"/>
</dbReference>
<feature type="non-terminal residue" evidence="4">
    <location>
        <position position="352"/>
    </location>
</feature>
<comment type="caution">
    <text evidence="4">The sequence shown here is derived from an EMBL/GenBank/DDBJ whole genome shotgun (WGS) entry which is preliminary data.</text>
</comment>
<dbReference type="Pfam" id="PF02463">
    <property type="entry name" value="SMC_N"/>
    <property type="match status" value="1"/>
</dbReference>
<gene>
    <name evidence="4" type="ORF">ACFFLM_23425</name>
</gene>
<feature type="region of interest" description="Disordered" evidence="2">
    <location>
        <begin position="326"/>
        <end position="352"/>
    </location>
</feature>
<evidence type="ECO:0000256" key="2">
    <source>
        <dbReference type="SAM" id="MobiDB-lite"/>
    </source>
</evidence>
<dbReference type="Proteomes" id="UP001589733">
    <property type="component" value="Unassembled WGS sequence"/>
</dbReference>
<dbReference type="Gene3D" id="3.40.50.300">
    <property type="entry name" value="P-loop containing nucleotide triphosphate hydrolases"/>
    <property type="match status" value="1"/>
</dbReference>
<dbReference type="EMBL" id="JBHLYR010000067">
    <property type="protein sequence ID" value="MFB9994905.1"/>
    <property type="molecule type" value="Genomic_DNA"/>
</dbReference>
<accession>A0ABV6B571</accession>
<organism evidence="4 5">
    <name type="scientific">Deinococcus oregonensis</name>
    <dbReference type="NCBI Taxonomy" id="1805970"/>
    <lineage>
        <taxon>Bacteria</taxon>
        <taxon>Thermotogati</taxon>
        <taxon>Deinococcota</taxon>
        <taxon>Deinococci</taxon>
        <taxon>Deinococcales</taxon>
        <taxon>Deinococcaceae</taxon>
        <taxon>Deinococcus</taxon>
    </lineage>
</organism>
<feature type="domain" description="RecF/RecN/SMC N-terminal" evidence="3">
    <location>
        <begin position="17"/>
        <end position="142"/>
    </location>
</feature>